<accession>A0A4R1LCB1</accession>
<dbReference type="Pfam" id="PF03918">
    <property type="entry name" value="CcmH"/>
    <property type="match status" value="1"/>
</dbReference>
<dbReference type="GO" id="GO:0046872">
    <property type="term" value="F:metal ion binding"/>
    <property type="evidence" value="ECO:0007669"/>
    <property type="project" value="UniProtKB-KW"/>
</dbReference>
<organism evidence="7 8">
    <name type="scientific">Acidipila rosea</name>
    <dbReference type="NCBI Taxonomy" id="768535"/>
    <lineage>
        <taxon>Bacteria</taxon>
        <taxon>Pseudomonadati</taxon>
        <taxon>Acidobacteriota</taxon>
        <taxon>Terriglobia</taxon>
        <taxon>Terriglobales</taxon>
        <taxon>Acidobacteriaceae</taxon>
        <taxon>Acidipila</taxon>
    </lineage>
</organism>
<evidence type="ECO:0000256" key="4">
    <source>
        <dbReference type="ARBA" id="ARBA00023004"/>
    </source>
</evidence>
<evidence type="ECO:0000256" key="1">
    <source>
        <dbReference type="ARBA" id="ARBA00010342"/>
    </source>
</evidence>
<dbReference type="Proteomes" id="UP000295210">
    <property type="component" value="Unassembled WGS sequence"/>
</dbReference>
<evidence type="ECO:0000259" key="6">
    <source>
        <dbReference type="Pfam" id="PF03918"/>
    </source>
</evidence>
<keyword evidence="3 5" id="KW-0479">Metal-binding</keyword>
<feature type="signal peptide" evidence="5">
    <location>
        <begin position="1"/>
        <end position="22"/>
    </location>
</feature>
<dbReference type="AlphaFoldDB" id="A0A4R1LCB1"/>
<keyword evidence="4 5" id="KW-0408">Iron</keyword>
<keyword evidence="8" id="KW-1185">Reference proteome</keyword>
<protein>
    <recommendedName>
        <fullName evidence="5">Cytochrome c-type biogenesis protein</fullName>
    </recommendedName>
</protein>
<keyword evidence="5" id="KW-0732">Signal</keyword>
<comment type="caution">
    <text evidence="7">The sequence shown here is derived from an EMBL/GenBank/DDBJ whole genome shotgun (WGS) entry which is preliminary data.</text>
</comment>
<keyword evidence="5" id="KW-0472">Membrane</keyword>
<feature type="chain" id="PRO_5020953029" description="Cytochrome c-type biogenesis protein" evidence="5">
    <location>
        <begin position="23"/>
        <end position="154"/>
    </location>
</feature>
<dbReference type="InterPro" id="IPR005616">
    <property type="entry name" value="CcmH/CycL/Ccl2/NrfF_N"/>
</dbReference>
<gene>
    <name evidence="7" type="ORF">C7378_0819</name>
</gene>
<keyword evidence="2 5" id="KW-0349">Heme</keyword>
<name>A0A4R1LCB1_9BACT</name>
<evidence type="ECO:0000313" key="7">
    <source>
        <dbReference type="EMBL" id="TCK75824.1"/>
    </source>
</evidence>
<feature type="transmembrane region" description="Helical" evidence="5">
    <location>
        <begin position="102"/>
        <end position="122"/>
    </location>
</feature>
<evidence type="ECO:0000313" key="8">
    <source>
        <dbReference type="Proteomes" id="UP000295210"/>
    </source>
</evidence>
<dbReference type="EMBL" id="SMGK01000001">
    <property type="protein sequence ID" value="TCK75824.1"/>
    <property type="molecule type" value="Genomic_DNA"/>
</dbReference>
<feature type="domain" description="CcmH/CycL/Ccl2/NrfF N-terminal" evidence="6">
    <location>
        <begin position="16"/>
        <end position="130"/>
    </location>
</feature>
<reference evidence="7 8" key="1">
    <citation type="submission" date="2019-03" db="EMBL/GenBank/DDBJ databases">
        <title>Genomic Encyclopedia of Type Strains, Phase IV (KMG-IV): sequencing the most valuable type-strain genomes for metagenomic binning, comparative biology and taxonomic classification.</title>
        <authorList>
            <person name="Goeker M."/>
        </authorList>
    </citation>
    <scope>NUCLEOTIDE SEQUENCE [LARGE SCALE GENOMIC DNA]</scope>
    <source>
        <strain evidence="7 8">DSM 103428</strain>
    </source>
</reference>
<comment type="similarity">
    <text evidence="1 5">Belongs to the CcmH/CycL/Ccl2/NrfF family.</text>
</comment>
<dbReference type="CDD" id="cd16378">
    <property type="entry name" value="CcmH_N"/>
    <property type="match status" value="1"/>
</dbReference>
<dbReference type="Gene3D" id="1.10.8.640">
    <property type="entry name" value="Cytochrome C biogenesis protein"/>
    <property type="match status" value="1"/>
</dbReference>
<proteinExistence type="inferred from homology"/>
<keyword evidence="5" id="KW-1133">Transmembrane helix</keyword>
<sequence length="154" mass="17268">MSIFKRLGQCLMLAVLVAFTTASTDTAVRFNDLGHKMMCVCGCNQVLIECNHVGCPDSERMLGELRTAISHGDSDTTILEAFQAKYGPTVLAAPMLTRFNKAVWFVPPLVLLLGILGTVLLVRKWRMQTVPMPEDPARPDFKTMRDRIRRETEL</sequence>
<evidence type="ECO:0000256" key="3">
    <source>
        <dbReference type="ARBA" id="ARBA00022723"/>
    </source>
</evidence>
<evidence type="ECO:0000256" key="2">
    <source>
        <dbReference type="ARBA" id="ARBA00022617"/>
    </source>
</evidence>
<dbReference type="RefSeq" id="WP_243648052.1">
    <property type="nucleotide sequence ID" value="NZ_SMGK01000001.1"/>
</dbReference>
<comment type="function">
    <text evidence="5">Possible subunit of a heme lyase.</text>
</comment>
<dbReference type="InterPro" id="IPR038297">
    <property type="entry name" value="CcmH/CycL/NrfF/Ccl2_sf"/>
</dbReference>
<evidence type="ECO:0000256" key="5">
    <source>
        <dbReference type="RuleBase" id="RU364112"/>
    </source>
</evidence>
<keyword evidence="5" id="KW-0812">Transmembrane</keyword>